<evidence type="ECO:0000313" key="3">
    <source>
        <dbReference type="EMBL" id="VDN30486.1"/>
    </source>
</evidence>
<dbReference type="InterPro" id="IPR039795">
    <property type="entry name" value="LTN1/Rkr1"/>
</dbReference>
<dbReference type="GO" id="GO:0072344">
    <property type="term" value="P:rescue of stalled ribosome"/>
    <property type="evidence" value="ECO:0007669"/>
    <property type="project" value="UniProtKB-UniRule"/>
</dbReference>
<dbReference type="EMBL" id="UYRU01079823">
    <property type="protein sequence ID" value="VDN30486.1"/>
    <property type="molecule type" value="Genomic_DNA"/>
</dbReference>
<keyword evidence="1" id="KW-0862">Zinc</keyword>
<keyword evidence="1" id="KW-0479">Metal-binding</keyword>
<dbReference type="EC" id="2.3.2.27" evidence="1"/>
<dbReference type="PANTHER" id="PTHR12389:SF0">
    <property type="entry name" value="E3 UBIQUITIN-PROTEIN LIGASE LISTERIN"/>
    <property type="match status" value="1"/>
</dbReference>
<proteinExistence type="inferred from homology"/>
<dbReference type="GO" id="GO:1990116">
    <property type="term" value="P:ribosome-associated ubiquitin-dependent protein catabolic process"/>
    <property type="evidence" value="ECO:0007669"/>
    <property type="project" value="UniProtKB-UniRule"/>
</dbReference>
<sequence>MSFFLRPQVVTVYHFSSDQSLEMVIKLPENFPLAPVTVEAGQKIVAPTSNWRSWVLHLSVFINNQVSGRPSSYPPPLPLVVCLPPLPSSQTS</sequence>
<dbReference type="GO" id="GO:0005829">
    <property type="term" value="C:cytosol"/>
    <property type="evidence" value="ECO:0007669"/>
    <property type="project" value="UniProtKB-UniRule"/>
</dbReference>
<keyword evidence="1" id="KW-0833">Ubl conjugation pathway</keyword>
<dbReference type="Proteomes" id="UP000281553">
    <property type="component" value="Unassembled WGS sequence"/>
</dbReference>
<feature type="domain" description="E3 ubiquitin-protein ligase listerin ubiquitin conjugating" evidence="2">
    <location>
        <begin position="8"/>
        <end position="65"/>
    </location>
</feature>
<evidence type="ECO:0000256" key="1">
    <source>
        <dbReference type="RuleBase" id="RU367090"/>
    </source>
</evidence>
<keyword evidence="1" id="KW-0863">Zinc-finger</keyword>
<evidence type="ECO:0000259" key="2">
    <source>
        <dbReference type="Pfam" id="PF23009"/>
    </source>
</evidence>
<comment type="function">
    <text evidence="1">E3 ubiquitin-protein ligase. Component of the ribosome quality control complex (RQC), a ribosome-associated complex that mediates ubiquitination and extraction of incompletely synthesized nascent chains for proteasomal degradation.</text>
</comment>
<organism evidence="3 4">
    <name type="scientific">Dibothriocephalus latus</name>
    <name type="common">Fish tapeworm</name>
    <name type="synonym">Diphyllobothrium latum</name>
    <dbReference type="NCBI Taxonomy" id="60516"/>
    <lineage>
        <taxon>Eukaryota</taxon>
        <taxon>Metazoa</taxon>
        <taxon>Spiralia</taxon>
        <taxon>Lophotrochozoa</taxon>
        <taxon>Platyhelminthes</taxon>
        <taxon>Cestoda</taxon>
        <taxon>Eucestoda</taxon>
        <taxon>Diphyllobothriidea</taxon>
        <taxon>Diphyllobothriidae</taxon>
        <taxon>Dibothriocephalus</taxon>
    </lineage>
</organism>
<dbReference type="AlphaFoldDB" id="A0A3P7QI06"/>
<evidence type="ECO:0000313" key="4">
    <source>
        <dbReference type="Proteomes" id="UP000281553"/>
    </source>
</evidence>
<accession>A0A3P7QI06</accession>
<comment type="subunit">
    <text evidence="1">Component of the ribosome quality control complex (RQC).</text>
</comment>
<comment type="pathway">
    <text evidence="1">Protein modification; protein ubiquitination.</text>
</comment>
<name>A0A3P7QI06_DIBLA</name>
<dbReference type="Pfam" id="PF23009">
    <property type="entry name" value="UBC_like"/>
    <property type="match status" value="1"/>
</dbReference>
<keyword evidence="1" id="KW-0808">Transferase</keyword>
<keyword evidence="4" id="KW-1185">Reference proteome</keyword>
<comment type="similarity">
    <text evidence="1">Belongs to the LTN1 family.</text>
</comment>
<gene>
    <name evidence="3" type="ORF">DILT_LOCUS15545</name>
</gene>
<dbReference type="GO" id="GO:0061630">
    <property type="term" value="F:ubiquitin protein ligase activity"/>
    <property type="evidence" value="ECO:0007669"/>
    <property type="project" value="UniProtKB-UniRule"/>
</dbReference>
<protein>
    <recommendedName>
        <fullName evidence="1">E3 ubiquitin-protein ligase listerin</fullName>
        <ecNumber evidence="1">2.3.2.27</ecNumber>
    </recommendedName>
    <alternativeName>
        <fullName evidence="1">RING-type E3 ubiquitin transferase listerin</fullName>
    </alternativeName>
</protein>
<reference evidence="3 4" key="1">
    <citation type="submission" date="2018-11" db="EMBL/GenBank/DDBJ databases">
        <authorList>
            <consortium name="Pathogen Informatics"/>
        </authorList>
    </citation>
    <scope>NUCLEOTIDE SEQUENCE [LARGE SCALE GENOMIC DNA]</scope>
</reference>
<dbReference type="GO" id="GO:1990112">
    <property type="term" value="C:RQC complex"/>
    <property type="evidence" value="ECO:0007669"/>
    <property type="project" value="UniProtKB-UniRule"/>
</dbReference>
<dbReference type="GO" id="GO:0043023">
    <property type="term" value="F:ribosomal large subunit binding"/>
    <property type="evidence" value="ECO:0007669"/>
    <property type="project" value="TreeGrafter"/>
</dbReference>
<dbReference type="InterPro" id="IPR054478">
    <property type="entry name" value="LTN1_UBC"/>
</dbReference>
<dbReference type="GO" id="GO:0008270">
    <property type="term" value="F:zinc ion binding"/>
    <property type="evidence" value="ECO:0007669"/>
    <property type="project" value="UniProtKB-KW"/>
</dbReference>
<dbReference type="OrthoDB" id="6108at2759"/>
<dbReference type="PANTHER" id="PTHR12389">
    <property type="entry name" value="ZINC FINGER PROTEIN 294"/>
    <property type="match status" value="1"/>
</dbReference>
<comment type="catalytic activity">
    <reaction evidence="1">
        <text>S-ubiquitinyl-[E2 ubiquitin-conjugating enzyme]-L-cysteine + [acceptor protein]-L-lysine = [E2 ubiquitin-conjugating enzyme]-L-cysteine + N(6)-ubiquitinyl-[acceptor protein]-L-lysine.</text>
        <dbReference type="EC" id="2.3.2.27"/>
    </reaction>
</comment>